<organism evidence="2 3">
    <name type="scientific">Cronobacter dublinensis</name>
    <dbReference type="NCBI Taxonomy" id="413497"/>
    <lineage>
        <taxon>Bacteria</taxon>
        <taxon>Pseudomonadati</taxon>
        <taxon>Pseudomonadota</taxon>
        <taxon>Gammaproteobacteria</taxon>
        <taxon>Enterobacterales</taxon>
        <taxon>Enterobacteriaceae</taxon>
        <taxon>Cronobacter</taxon>
    </lineage>
</organism>
<name>A0A9Q4SXZ2_9ENTR</name>
<feature type="chain" id="PRO_5040230339" description="Adhesin" evidence="1">
    <location>
        <begin position="22"/>
        <end position="119"/>
    </location>
</feature>
<feature type="signal peptide" evidence="1">
    <location>
        <begin position="1"/>
        <end position="21"/>
    </location>
</feature>
<protein>
    <recommendedName>
        <fullName evidence="4">Adhesin</fullName>
    </recommendedName>
</protein>
<evidence type="ECO:0008006" key="4">
    <source>
        <dbReference type="Google" id="ProtNLM"/>
    </source>
</evidence>
<reference evidence="2" key="1">
    <citation type="submission" date="2018-11" db="EMBL/GenBank/DDBJ databases">
        <title>Genomics analysis of Putative Virulence Factors on Adhesion and Cytotoxicity for Cronobacter spp.</title>
        <authorList>
            <person name="Cui J."/>
        </authorList>
    </citation>
    <scope>NUCLEOTIDE SEQUENCE</scope>
    <source>
        <strain evidence="2">SD69</strain>
    </source>
</reference>
<dbReference type="RefSeq" id="WP_105685682.1">
    <property type="nucleotide sequence ID" value="NZ_JAANQM010000011.1"/>
</dbReference>
<dbReference type="AlphaFoldDB" id="A0A9Q4SXZ2"/>
<dbReference type="EMBL" id="RPBY01000001">
    <property type="protein sequence ID" value="NCH86345.1"/>
    <property type="molecule type" value="Genomic_DNA"/>
</dbReference>
<accession>A0A9Q4SXZ2</accession>
<evidence type="ECO:0000256" key="1">
    <source>
        <dbReference type="SAM" id="SignalP"/>
    </source>
</evidence>
<gene>
    <name evidence="2" type="ORF">EHJ13_02560</name>
</gene>
<comment type="caution">
    <text evidence="2">The sequence shown here is derived from an EMBL/GenBank/DDBJ whole genome shotgun (WGS) entry which is preliminary data.</text>
</comment>
<evidence type="ECO:0000313" key="2">
    <source>
        <dbReference type="EMBL" id="NCH86345.1"/>
    </source>
</evidence>
<keyword evidence="1" id="KW-0732">Signal</keyword>
<proteinExistence type="predicted"/>
<dbReference type="Proteomes" id="UP000778262">
    <property type="component" value="Unassembled WGS sequence"/>
</dbReference>
<evidence type="ECO:0000313" key="3">
    <source>
        <dbReference type="Proteomes" id="UP000778262"/>
    </source>
</evidence>
<sequence>MKTFLLMVVLALTPHLAQAFAFDNSVLMLRCPGRGSIEVILHRYEHTQEAWGDEEFETGGGQIRRGNVVIFPFANLDRMIYDQMTHAFGFWYAREARFVRCQLQSIRNAWPVDIPYFRE</sequence>